<dbReference type="AlphaFoldDB" id="A0A6H1TWT6"/>
<name>A0A6H1TWT6_9CYAN</name>
<protein>
    <submittedName>
        <fullName evidence="1">Uncharacterized protein</fullName>
    </submittedName>
</protein>
<evidence type="ECO:0000313" key="1">
    <source>
        <dbReference type="EMBL" id="QIZ70885.1"/>
    </source>
</evidence>
<proteinExistence type="predicted"/>
<reference evidence="1 2" key="1">
    <citation type="submission" date="2020-04" db="EMBL/GenBank/DDBJ databases">
        <authorList>
            <person name="Basu S."/>
            <person name="Maruthanayagam V."/>
            <person name="Chakraborty S."/>
            <person name="Pramanik A."/>
            <person name="Mukherjee J."/>
            <person name="Brink B."/>
        </authorList>
    </citation>
    <scope>NUCLEOTIDE SEQUENCE [LARGE SCALE GENOMIC DNA]</scope>
    <source>
        <strain evidence="1 2">AP17</strain>
    </source>
</reference>
<dbReference type="EMBL" id="CP051167">
    <property type="protein sequence ID" value="QIZ70885.1"/>
    <property type="molecule type" value="Genomic_DNA"/>
</dbReference>
<gene>
    <name evidence="1" type="ORF">HCG48_10045</name>
</gene>
<dbReference type="Proteomes" id="UP000500857">
    <property type="component" value="Chromosome"/>
</dbReference>
<evidence type="ECO:0000313" key="2">
    <source>
        <dbReference type="Proteomes" id="UP000500857"/>
    </source>
</evidence>
<dbReference type="KEGG" id="oxy:HCG48_10045"/>
<dbReference type="RefSeq" id="WP_168569040.1">
    <property type="nucleotide sequence ID" value="NZ_CP051167.1"/>
</dbReference>
<keyword evidence="2" id="KW-1185">Reference proteome</keyword>
<organism evidence="1 2">
    <name type="scientific">Oxynema aestuarii AP17</name>
    <dbReference type="NCBI Taxonomy" id="2064643"/>
    <lineage>
        <taxon>Bacteria</taxon>
        <taxon>Bacillati</taxon>
        <taxon>Cyanobacteriota</taxon>
        <taxon>Cyanophyceae</taxon>
        <taxon>Oscillatoriophycideae</taxon>
        <taxon>Oscillatoriales</taxon>
        <taxon>Oscillatoriaceae</taxon>
        <taxon>Oxynema</taxon>
        <taxon>Oxynema aestuarii</taxon>
    </lineage>
</organism>
<accession>A0A6H1TWT6</accession>
<sequence length="175" mass="20202">MNITKLLTKTVIPKIPGIVLILLSGLTLIATPARSQTRLTQEIVNDWTDILFYRANPQLAKRQLRPNETDLIREWNAIQQIVPDILMYEKIVCGNGEGWTLEDFDLEPFDRQAFDRYPPNDRKVIFSSELNQVADAIFYARNPELSGQRLQSNNSRLANEWLRIRTAISILDPCY</sequence>